<name>A0A821XHG8_9BILA</name>
<dbReference type="AlphaFoldDB" id="A0A821XHG8"/>
<gene>
    <name evidence="1" type="ORF">KIK155_LOCUS2728</name>
    <name evidence="2" type="ORF">TOA249_LOCUS33216</name>
</gene>
<evidence type="ECO:0000313" key="1">
    <source>
        <dbReference type="EMBL" id="CAF3341230.1"/>
    </source>
</evidence>
<evidence type="ECO:0000313" key="2">
    <source>
        <dbReference type="EMBL" id="CAF4938610.1"/>
    </source>
</evidence>
<reference evidence="2" key="1">
    <citation type="submission" date="2021-02" db="EMBL/GenBank/DDBJ databases">
        <authorList>
            <person name="Nowell W R."/>
        </authorList>
    </citation>
    <scope>NUCLEOTIDE SEQUENCE</scope>
</reference>
<sequence length="67" mass="7244">VSPDKFRNLDHVPSSVKPEEVPIEAMRPPHVIVPLSNCEIEELMPVLLTTTIDAGVPMASVRISALG</sequence>
<evidence type="ECO:0000313" key="3">
    <source>
        <dbReference type="Proteomes" id="UP000663838"/>
    </source>
</evidence>
<dbReference type="EMBL" id="CAJOBS010009964">
    <property type="protein sequence ID" value="CAF4938610.1"/>
    <property type="molecule type" value="Genomic_DNA"/>
</dbReference>
<dbReference type="Proteomes" id="UP000663865">
    <property type="component" value="Unassembled WGS sequence"/>
</dbReference>
<organism evidence="2 3">
    <name type="scientific">Rotaria socialis</name>
    <dbReference type="NCBI Taxonomy" id="392032"/>
    <lineage>
        <taxon>Eukaryota</taxon>
        <taxon>Metazoa</taxon>
        <taxon>Spiralia</taxon>
        <taxon>Gnathifera</taxon>
        <taxon>Rotifera</taxon>
        <taxon>Eurotatoria</taxon>
        <taxon>Bdelloidea</taxon>
        <taxon>Philodinida</taxon>
        <taxon>Philodinidae</taxon>
        <taxon>Rotaria</taxon>
    </lineage>
</organism>
<protein>
    <submittedName>
        <fullName evidence="2">Uncharacterized protein</fullName>
    </submittedName>
</protein>
<dbReference type="EMBL" id="CAJNYV010000082">
    <property type="protein sequence ID" value="CAF3341230.1"/>
    <property type="molecule type" value="Genomic_DNA"/>
</dbReference>
<proteinExistence type="predicted"/>
<feature type="non-terminal residue" evidence="2">
    <location>
        <position position="1"/>
    </location>
</feature>
<comment type="caution">
    <text evidence="2">The sequence shown here is derived from an EMBL/GenBank/DDBJ whole genome shotgun (WGS) entry which is preliminary data.</text>
</comment>
<dbReference type="Proteomes" id="UP000663838">
    <property type="component" value="Unassembled WGS sequence"/>
</dbReference>
<accession>A0A821XHG8</accession>